<evidence type="ECO:0000259" key="5">
    <source>
        <dbReference type="Pfam" id="PF07730"/>
    </source>
</evidence>
<sequence length="424" mass="44073">MLSEDGRPELSRARRARVPRRACGYARSYSAGGGGEGGEDVTQAQPRRTPRWIVLGFLLASFAWAPIIAMSSTEPPTPLGTAAFVGLLVLLGLALLLVLLDAVAPAPDRASRRWKVAGLIALTLALWAPTFSWAEPGDEPWAWLAGFVVAASGLAGWRIGVVAAVVLGGAAAAGGAVFDGAPLPGVVTTFGVALTVWAMCQALVWLHRLWWSAQDGREAQARLAVAEERLRVGRELHDVLGRRLAVIALKAERAADLAARDPAAAAGESRSIRDLAAGALREARRTIHGEAVTDLPSQLRSADLVLRSAGVTPTVVVDPQTLSTVPPTLAGLFATVVREAVTNVLRHSDARTASIRVVVQGPVTTLSVENDGVRTAAAPDPAGGTGLAALAARAGAVGAELVAGPDGDDRFVVRVRHSTPSGRV</sequence>
<feature type="domain" description="Signal transduction histidine kinase subgroup 3 dimerisation and phosphoacceptor" evidence="5">
    <location>
        <begin position="228"/>
        <end position="289"/>
    </location>
</feature>
<dbReference type="AlphaFoldDB" id="A0A4Y4E6Q0"/>
<proteinExistence type="predicted"/>
<feature type="transmembrane region" description="Helical" evidence="4">
    <location>
        <begin position="82"/>
        <end position="104"/>
    </location>
</feature>
<keyword evidence="1" id="KW-0808">Transferase</keyword>
<dbReference type="EMBL" id="BJNZ01000013">
    <property type="protein sequence ID" value="GED10311.1"/>
    <property type="molecule type" value="Genomic_DNA"/>
</dbReference>
<dbReference type="PANTHER" id="PTHR24421">
    <property type="entry name" value="NITRATE/NITRITE SENSOR PROTEIN NARX-RELATED"/>
    <property type="match status" value="1"/>
</dbReference>
<evidence type="ECO:0000256" key="1">
    <source>
        <dbReference type="ARBA" id="ARBA00022679"/>
    </source>
</evidence>
<evidence type="ECO:0000256" key="2">
    <source>
        <dbReference type="ARBA" id="ARBA00022777"/>
    </source>
</evidence>
<dbReference type="GO" id="GO:0016020">
    <property type="term" value="C:membrane"/>
    <property type="evidence" value="ECO:0007669"/>
    <property type="project" value="InterPro"/>
</dbReference>
<feature type="transmembrane region" description="Helical" evidence="4">
    <location>
        <begin position="187"/>
        <end position="206"/>
    </location>
</feature>
<name>A0A4Y4E6Q0_CELCE</name>
<dbReference type="InterPro" id="IPR011712">
    <property type="entry name" value="Sig_transdc_His_kin_sub3_dim/P"/>
</dbReference>
<feature type="transmembrane region" description="Helical" evidence="4">
    <location>
        <begin position="162"/>
        <end position="181"/>
    </location>
</feature>
<protein>
    <recommendedName>
        <fullName evidence="5">Signal transduction histidine kinase subgroup 3 dimerisation and phosphoacceptor domain-containing protein</fullName>
    </recommendedName>
</protein>
<evidence type="ECO:0000313" key="6">
    <source>
        <dbReference type="EMBL" id="GED10311.1"/>
    </source>
</evidence>
<feature type="transmembrane region" description="Helical" evidence="4">
    <location>
        <begin position="116"/>
        <end position="134"/>
    </location>
</feature>
<comment type="caution">
    <text evidence="6">The sequence shown here is derived from an EMBL/GenBank/DDBJ whole genome shotgun (WGS) entry which is preliminary data.</text>
</comment>
<evidence type="ECO:0000256" key="4">
    <source>
        <dbReference type="SAM" id="Phobius"/>
    </source>
</evidence>
<organism evidence="6 7">
    <name type="scientific">Cellulosimicrobium cellulans</name>
    <name type="common">Arthrobacter luteus</name>
    <dbReference type="NCBI Taxonomy" id="1710"/>
    <lineage>
        <taxon>Bacteria</taxon>
        <taxon>Bacillati</taxon>
        <taxon>Actinomycetota</taxon>
        <taxon>Actinomycetes</taxon>
        <taxon>Micrococcales</taxon>
        <taxon>Promicromonosporaceae</taxon>
        <taxon>Cellulosimicrobium</taxon>
    </lineage>
</organism>
<dbReference type="Pfam" id="PF07730">
    <property type="entry name" value="HisKA_3"/>
    <property type="match status" value="1"/>
</dbReference>
<dbReference type="GO" id="GO:0046983">
    <property type="term" value="F:protein dimerization activity"/>
    <property type="evidence" value="ECO:0007669"/>
    <property type="project" value="InterPro"/>
</dbReference>
<dbReference type="Gene3D" id="1.20.5.1930">
    <property type="match status" value="1"/>
</dbReference>
<dbReference type="Gene3D" id="3.30.565.10">
    <property type="entry name" value="Histidine kinase-like ATPase, C-terminal domain"/>
    <property type="match status" value="1"/>
</dbReference>
<dbReference type="InterPro" id="IPR050482">
    <property type="entry name" value="Sensor_HK_TwoCompSys"/>
</dbReference>
<dbReference type="SUPFAM" id="SSF55874">
    <property type="entry name" value="ATPase domain of HSP90 chaperone/DNA topoisomerase II/histidine kinase"/>
    <property type="match status" value="1"/>
</dbReference>
<keyword evidence="4" id="KW-1133">Transmembrane helix</keyword>
<keyword evidence="4" id="KW-0812">Transmembrane</keyword>
<reference evidence="6 7" key="1">
    <citation type="submission" date="2019-06" db="EMBL/GenBank/DDBJ databases">
        <title>Whole genome shotgun sequence of Cellulosimicrobium cellulans NBRC 15516.</title>
        <authorList>
            <person name="Hosoyama A."/>
            <person name="Uohara A."/>
            <person name="Ohji S."/>
            <person name="Ichikawa N."/>
        </authorList>
    </citation>
    <scope>NUCLEOTIDE SEQUENCE [LARGE SCALE GENOMIC DNA]</scope>
    <source>
        <strain evidence="6 7">NBRC 15516</strain>
    </source>
</reference>
<accession>A0A4Y4E6Q0</accession>
<dbReference type="InterPro" id="IPR036890">
    <property type="entry name" value="HATPase_C_sf"/>
</dbReference>
<keyword evidence="4" id="KW-0472">Membrane</keyword>
<keyword evidence="3" id="KW-0902">Two-component regulatory system</keyword>
<feature type="transmembrane region" description="Helical" evidence="4">
    <location>
        <begin position="52"/>
        <end position="70"/>
    </location>
</feature>
<dbReference type="Proteomes" id="UP000316659">
    <property type="component" value="Unassembled WGS sequence"/>
</dbReference>
<keyword evidence="2" id="KW-0418">Kinase</keyword>
<gene>
    <name evidence="6" type="ORF">CCE02nite_23100</name>
</gene>
<dbReference type="PANTHER" id="PTHR24421:SF63">
    <property type="entry name" value="SENSOR HISTIDINE KINASE DESK"/>
    <property type="match status" value="1"/>
</dbReference>
<dbReference type="GO" id="GO:0000155">
    <property type="term" value="F:phosphorelay sensor kinase activity"/>
    <property type="evidence" value="ECO:0007669"/>
    <property type="project" value="InterPro"/>
</dbReference>
<evidence type="ECO:0000313" key="7">
    <source>
        <dbReference type="Proteomes" id="UP000316659"/>
    </source>
</evidence>
<evidence type="ECO:0000256" key="3">
    <source>
        <dbReference type="ARBA" id="ARBA00023012"/>
    </source>
</evidence>